<keyword evidence="10" id="KW-1185">Reference proteome</keyword>
<reference evidence="9 10" key="1">
    <citation type="submission" date="2019-11" db="EMBL/GenBank/DDBJ databases">
        <title>Pedobacter petrophilus genome.</title>
        <authorList>
            <person name="Feldbauer M.J."/>
            <person name="Newman J.D."/>
        </authorList>
    </citation>
    <scope>NUCLEOTIDE SEQUENCE [LARGE SCALE GENOMIC DNA]</scope>
    <source>
        <strain evidence="9 10">LMG 29686</strain>
    </source>
</reference>
<keyword evidence="2 9" id="KW-0808">Transferase</keyword>
<evidence type="ECO:0000256" key="6">
    <source>
        <dbReference type="ARBA" id="ARBA00023277"/>
    </source>
</evidence>
<evidence type="ECO:0000313" key="10">
    <source>
        <dbReference type="Proteomes" id="UP000487757"/>
    </source>
</evidence>
<dbReference type="Pfam" id="PF01467">
    <property type="entry name" value="CTP_transf_like"/>
    <property type="match status" value="1"/>
</dbReference>
<dbReference type="GO" id="GO:0016779">
    <property type="term" value="F:nucleotidyltransferase activity"/>
    <property type="evidence" value="ECO:0007669"/>
    <property type="project" value="UniProtKB-KW"/>
</dbReference>
<evidence type="ECO:0000259" key="8">
    <source>
        <dbReference type="Pfam" id="PF01467"/>
    </source>
</evidence>
<keyword evidence="6" id="KW-0119">Carbohydrate metabolism</keyword>
<evidence type="ECO:0000256" key="4">
    <source>
        <dbReference type="ARBA" id="ARBA00022741"/>
    </source>
</evidence>
<evidence type="ECO:0000313" key="9">
    <source>
        <dbReference type="EMBL" id="MRX78199.1"/>
    </source>
</evidence>
<dbReference type="EMBL" id="WKKH01000043">
    <property type="protein sequence ID" value="MRX78199.1"/>
    <property type="molecule type" value="Genomic_DNA"/>
</dbReference>
<dbReference type="SUPFAM" id="SSF52374">
    <property type="entry name" value="Nucleotidylyl transferase"/>
    <property type="match status" value="1"/>
</dbReference>
<name>A0A7K0G4N6_9SPHI</name>
<dbReference type="Gene3D" id="3.40.50.620">
    <property type="entry name" value="HUPs"/>
    <property type="match status" value="1"/>
</dbReference>
<evidence type="ECO:0000256" key="1">
    <source>
        <dbReference type="ARBA" id="ARBA00012519"/>
    </source>
</evidence>
<evidence type="ECO:0000256" key="7">
    <source>
        <dbReference type="ARBA" id="ARBA00047428"/>
    </source>
</evidence>
<feature type="domain" description="Cytidyltransferase-like" evidence="8">
    <location>
        <begin position="35"/>
        <end position="159"/>
    </location>
</feature>
<evidence type="ECO:0000256" key="5">
    <source>
        <dbReference type="ARBA" id="ARBA00022840"/>
    </source>
</evidence>
<comment type="caution">
    <text evidence="9">The sequence shown here is derived from an EMBL/GenBank/DDBJ whole genome shotgun (WGS) entry which is preliminary data.</text>
</comment>
<dbReference type="PANTHER" id="PTHR43793">
    <property type="entry name" value="FAD SYNTHASE"/>
    <property type="match status" value="1"/>
</dbReference>
<dbReference type="EC" id="2.7.7.70" evidence="1"/>
<accession>A0A7K0G4N6</accession>
<dbReference type="InterPro" id="IPR011914">
    <property type="entry name" value="RfaE_dom_II"/>
</dbReference>
<dbReference type="InterPro" id="IPR004821">
    <property type="entry name" value="Cyt_trans-like"/>
</dbReference>
<dbReference type="OrthoDB" id="9795543at2"/>
<comment type="catalytic activity">
    <reaction evidence="7">
        <text>D-glycero-beta-D-manno-heptose 1-phosphate + ATP + H(+) = ADP-D-glycero-beta-D-manno-heptose + diphosphate</text>
        <dbReference type="Rhea" id="RHEA:27465"/>
        <dbReference type="ChEBI" id="CHEBI:15378"/>
        <dbReference type="ChEBI" id="CHEBI:30616"/>
        <dbReference type="ChEBI" id="CHEBI:33019"/>
        <dbReference type="ChEBI" id="CHEBI:59967"/>
        <dbReference type="ChEBI" id="CHEBI:61593"/>
        <dbReference type="EC" id="2.7.7.70"/>
    </reaction>
</comment>
<keyword evidence="5" id="KW-0067">ATP-binding</keyword>
<protein>
    <recommendedName>
        <fullName evidence="1">D-glycero-beta-D-manno-heptose 1-phosphate adenylyltransferase</fullName>
        <ecNumber evidence="1">2.7.7.70</ecNumber>
    </recommendedName>
</protein>
<dbReference type="GO" id="GO:0005524">
    <property type="term" value="F:ATP binding"/>
    <property type="evidence" value="ECO:0007669"/>
    <property type="project" value="UniProtKB-KW"/>
</dbReference>
<dbReference type="InterPro" id="IPR014729">
    <property type="entry name" value="Rossmann-like_a/b/a_fold"/>
</dbReference>
<dbReference type="NCBIfam" id="TIGR02199">
    <property type="entry name" value="rfaE_dom_II"/>
    <property type="match status" value="1"/>
</dbReference>
<dbReference type="GO" id="GO:0016773">
    <property type="term" value="F:phosphotransferase activity, alcohol group as acceptor"/>
    <property type="evidence" value="ECO:0007669"/>
    <property type="project" value="InterPro"/>
</dbReference>
<dbReference type="NCBIfam" id="TIGR00125">
    <property type="entry name" value="cyt_tran_rel"/>
    <property type="match status" value="1"/>
</dbReference>
<keyword evidence="4" id="KW-0547">Nucleotide-binding</keyword>
<organism evidence="9 10">
    <name type="scientific">Pedobacter petrophilus</name>
    <dbReference type="NCBI Taxonomy" id="1908241"/>
    <lineage>
        <taxon>Bacteria</taxon>
        <taxon>Pseudomonadati</taxon>
        <taxon>Bacteroidota</taxon>
        <taxon>Sphingobacteriia</taxon>
        <taxon>Sphingobacteriales</taxon>
        <taxon>Sphingobacteriaceae</taxon>
        <taxon>Pedobacter</taxon>
    </lineage>
</organism>
<dbReference type="Proteomes" id="UP000487757">
    <property type="component" value="Unassembled WGS sequence"/>
</dbReference>
<keyword evidence="3 9" id="KW-0548">Nucleotidyltransferase</keyword>
<sequence>MIDTLELLAKEKIFSPDEIALKSALWKSEGQKIVFTNGVFDLLHIGHLSYLMKAASLGTKLIIGVNSDISVKRLKGENRPINAEYSRLLMLASLFYVSGVIVFGEDTPLALIKQVKPDVLVKGADYSIDTIVGAKEVLADGGEVQTIEFVDGYSSTKLIAKINTKNE</sequence>
<dbReference type="InterPro" id="IPR050385">
    <property type="entry name" value="Archaeal_FAD_synthase"/>
</dbReference>
<evidence type="ECO:0000256" key="2">
    <source>
        <dbReference type="ARBA" id="ARBA00022679"/>
    </source>
</evidence>
<dbReference type="GO" id="GO:0005975">
    <property type="term" value="P:carbohydrate metabolic process"/>
    <property type="evidence" value="ECO:0007669"/>
    <property type="project" value="InterPro"/>
</dbReference>
<proteinExistence type="predicted"/>
<evidence type="ECO:0000256" key="3">
    <source>
        <dbReference type="ARBA" id="ARBA00022695"/>
    </source>
</evidence>
<dbReference type="PANTHER" id="PTHR43793:SF2">
    <property type="entry name" value="BIFUNCTIONAL PROTEIN HLDE"/>
    <property type="match status" value="1"/>
</dbReference>
<gene>
    <name evidence="9" type="primary">rfaE2</name>
    <name evidence="9" type="ORF">GJU39_19135</name>
</gene>
<dbReference type="RefSeq" id="WP_154282609.1">
    <property type="nucleotide sequence ID" value="NZ_JBHUJQ010000001.1"/>
</dbReference>
<dbReference type="AlphaFoldDB" id="A0A7K0G4N6"/>